<evidence type="ECO:0000313" key="1">
    <source>
        <dbReference type="EMBL" id="PKY45680.1"/>
    </source>
</evidence>
<reference evidence="1 2" key="1">
    <citation type="submission" date="2015-10" db="EMBL/GenBank/DDBJ databases">
        <title>Genome analyses suggest a sexual origin of heterokaryosis in a supposedly ancient asexual fungus.</title>
        <authorList>
            <person name="Ropars J."/>
            <person name="Sedzielewska K."/>
            <person name="Noel J."/>
            <person name="Charron P."/>
            <person name="Farinelli L."/>
            <person name="Marton T."/>
            <person name="Kruger M."/>
            <person name="Pelin A."/>
            <person name="Brachmann A."/>
            <person name="Corradi N."/>
        </authorList>
    </citation>
    <scope>NUCLEOTIDE SEQUENCE [LARGE SCALE GENOMIC DNA]</scope>
    <source>
        <strain evidence="1 2">A4</strain>
    </source>
</reference>
<proteinExistence type="predicted"/>
<evidence type="ECO:0000313" key="2">
    <source>
        <dbReference type="Proteomes" id="UP000234323"/>
    </source>
</evidence>
<comment type="caution">
    <text evidence="1">The sequence shown here is derived from an EMBL/GenBank/DDBJ whole genome shotgun (WGS) entry which is preliminary data.</text>
</comment>
<accession>A0A2I1GGD6</accession>
<organism evidence="1 2">
    <name type="scientific">Rhizophagus irregularis</name>
    <dbReference type="NCBI Taxonomy" id="588596"/>
    <lineage>
        <taxon>Eukaryota</taxon>
        <taxon>Fungi</taxon>
        <taxon>Fungi incertae sedis</taxon>
        <taxon>Mucoromycota</taxon>
        <taxon>Glomeromycotina</taxon>
        <taxon>Glomeromycetes</taxon>
        <taxon>Glomerales</taxon>
        <taxon>Glomeraceae</taxon>
        <taxon>Rhizophagus</taxon>
    </lineage>
</organism>
<keyword evidence="2" id="KW-1185">Reference proteome</keyword>
<dbReference type="AlphaFoldDB" id="A0A2I1GGD6"/>
<dbReference type="EMBL" id="LLXI01000401">
    <property type="protein sequence ID" value="PKY45680.1"/>
    <property type="molecule type" value="Genomic_DNA"/>
</dbReference>
<protein>
    <submittedName>
        <fullName evidence="1">Uncharacterized protein</fullName>
    </submittedName>
</protein>
<name>A0A2I1GGD6_9GLOM</name>
<gene>
    <name evidence="1" type="ORF">RhiirA4_460322</name>
</gene>
<dbReference type="Proteomes" id="UP000234323">
    <property type="component" value="Unassembled WGS sequence"/>
</dbReference>
<sequence>MFTELVHKKLLERLQGKDWRTHSCEKSYSPKNGTIFDFMLRPPNDESEVVESSLLVILESESISHSSMGVDE</sequence>